<evidence type="ECO:0000256" key="1">
    <source>
        <dbReference type="SAM" id="Phobius"/>
    </source>
</evidence>
<evidence type="ECO:0008006" key="4">
    <source>
        <dbReference type="Google" id="ProtNLM"/>
    </source>
</evidence>
<feature type="transmembrane region" description="Helical" evidence="1">
    <location>
        <begin position="6"/>
        <end position="25"/>
    </location>
</feature>
<gene>
    <name evidence="2" type="ORF">GA0116948_103356</name>
</gene>
<dbReference type="AlphaFoldDB" id="A0A1C4C1D2"/>
<dbReference type="Proteomes" id="UP000242818">
    <property type="component" value="Unassembled WGS sequence"/>
</dbReference>
<proteinExistence type="predicted"/>
<dbReference type="OrthoDB" id="329514at2"/>
<dbReference type="STRING" id="1335309.GA0116948_103356"/>
<dbReference type="EMBL" id="FMAR01000003">
    <property type="protein sequence ID" value="SCC12905.1"/>
    <property type="molecule type" value="Genomic_DNA"/>
</dbReference>
<keyword evidence="1" id="KW-1133">Transmembrane helix</keyword>
<dbReference type="RefSeq" id="WP_089710432.1">
    <property type="nucleotide sequence ID" value="NZ_FMAR01000003.1"/>
</dbReference>
<accession>A0A1C4C1D2</accession>
<keyword evidence="1" id="KW-0812">Transmembrane</keyword>
<organism evidence="2 3">
    <name type="scientific">Chitinophaga costaii</name>
    <dbReference type="NCBI Taxonomy" id="1335309"/>
    <lineage>
        <taxon>Bacteria</taxon>
        <taxon>Pseudomonadati</taxon>
        <taxon>Bacteroidota</taxon>
        <taxon>Chitinophagia</taxon>
        <taxon>Chitinophagales</taxon>
        <taxon>Chitinophagaceae</taxon>
        <taxon>Chitinophaga</taxon>
    </lineage>
</organism>
<keyword evidence="1" id="KW-0472">Membrane</keyword>
<keyword evidence="3" id="KW-1185">Reference proteome</keyword>
<feature type="transmembrane region" description="Helical" evidence="1">
    <location>
        <begin position="121"/>
        <end position="140"/>
    </location>
</feature>
<evidence type="ECO:0000313" key="3">
    <source>
        <dbReference type="Proteomes" id="UP000242818"/>
    </source>
</evidence>
<feature type="transmembrane region" description="Helical" evidence="1">
    <location>
        <begin position="46"/>
        <end position="66"/>
    </location>
</feature>
<protein>
    <recommendedName>
        <fullName evidence="4">Cytochrome b561</fullName>
    </recommendedName>
</protein>
<reference evidence="2 3" key="1">
    <citation type="submission" date="2016-08" db="EMBL/GenBank/DDBJ databases">
        <authorList>
            <person name="Seilhamer J.J."/>
        </authorList>
    </citation>
    <scope>NUCLEOTIDE SEQUENCE [LARGE SCALE GENOMIC DNA]</scope>
    <source>
        <strain evidence="2 3">A37T2</strain>
    </source>
</reference>
<name>A0A1C4C1D2_9BACT</name>
<sequence>MYDTLKIIHSLLRWLILLAGFYAVLRSLGGITGKKAYTGADGKAGLFYMIFFDLQLLVGLALYFFASPLVGIHDMAGAMKDPIIRFYTVEHETLAIIAFVLVHIGRAKTKKGTDAQRHKTALLFFGIALLLVLALVPWPFRAVGAMQGWF</sequence>
<evidence type="ECO:0000313" key="2">
    <source>
        <dbReference type="EMBL" id="SCC12905.1"/>
    </source>
</evidence>
<feature type="transmembrane region" description="Helical" evidence="1">
    <location>
        <begin position="86"/>
        <end position="105"/>
    </location>
</feature>